<keyword evidence="7" id="KW-1133">Transmembrane helix</keyword>
<comment type="catalytic activity">
    <reaction evidence="1">
        <text>ATP + protein L-histidine = ADP + protein N-phospho-L-histidine.</text>
        <dbReference type="EC" id="2.7.13.3"/>
    </reaction>
</comment>
<feature type="domain" description="Histidine kinase" evidence="8">
    <location>
        <begin position="202"/>
        <end position="420"/>
    </location>
</feature>
<keyword evidence="4" id="KW-0808">Transferase</keyword>
<evidence type="ECO:0000256" key="3">
    <source>
        <dbReference type="ARBA" id="ARBA00022553"/>
    </source>
</evidence>
<accession>A0A6C0GDZ0</accession>
<dbReference type="AlphaFoldDB" id="A0A6C0GDZ0"/>
<gene>
    <name evidence="9" type="ORF">GXP67_05360</name>
</gene>
<dbReference type="SUPFAM" id="SSF55874">
    <property type="entry name" value="ATPase domain of HSP90 chaperone/DNA topoisomerase II/histidine kinase"/>
    <property type="match status" value="1"/>
</dbReference>
<dbReference type="FunFam" id="3.30.565.10:FF:000006">
    <property type="entry name" value="Sensor histidine kinase WalK"/>
    <property type="match status" value="1"/>
</dbReference>
<dbReference type="GO" id="GO:0016036">
    <property type="term" value="P:cellular response to phosphate starvation"/>
    <property type="evidence" value="ECO:0007669"/>
    <property type="project" value="TreeGrafter"/>
</dbReference>
<evidence type="ECO:0000256" key="2">
    <source>
        <dbReference type="ARBA" id="ARBA00012438"/>
    </source>
</evidence>
<dbReference type="InterPro" id="IPR004358">
    <property type="entry name" value="Sig_transdc_His_kin-like_C"/>
</dbReference>
<dbReference type="InterPro" id="IPR003594">
    <property type="entry name" value="HATPase_dom"/>
</dbReference>
<dbReference type="InterPro" id="IPR036097">
    <property type="entry name" value="HisK_dim/P_sf"/>
</dbReference>
<dbReference type="InterPro" id="IPR036890">
    <property type="entry name" value="HATPase_C_sf"/>
</dbReference>
<dbReference type="RefSeq" id="WP_162442208.1">
    <property type="nucleotide sequence ID" value="NZ_CP048222.1"/>
</dbReference>
<evidence type="ECO:0000256" key="4">
    <source>
        <dbReference type="ARBA" id="ARBA00022679"/>
    </source>
</evidence>
<dbReference type="Gene3D" id="1.10.287.130">
    <property type="match status" value="1"/>
</dbReference>
<evidence type="ECO:0000256" key="1">
    <source>
        <dbReference type="ARBA" id="ARBA00000085"/>
    </source>
</evidence>
<keyword evidence="3" id="KW-0597">Phosphoprotein</keyword>
<dbReference type="InterPro" id="IPR050351">
    <property type="entry name" value="BphY/WalK/GraS-like"/>
</dbReference>
<keyword evidence="10" id="KW-1185">Reference proteome</keyword>
<protein>
    <recommendedName>
        <fullName evidence="2">histidine kinase</fullName>
        <ecNumber evidence="2">2.7.13.3</ecNumber>
    </recommendedName>
</protein>
<keyword evidence="7" id="KW-0472">Membrane</keyword>
<evidence type="ECO:0000256" key="7">
    <source>
        <dbReference type="SAM" id="Phobius"/>
    </source>
</evidence>
<proteinExistence type="predicted"/>
<dbReference type="SMART" id="SM00388">
    <property type="entry name" value="HisKA"/>
    <property type="match status" value="1"/>
</dbReference>
<dbReference type="Pfam" id="PF02518">
    <property type="entry name" value="HATPase_c"/>
    <property type="match status" value="1"/>
</dbReference>
<keyword evidence="6" id="KW-0902">Two-component regulatory system</keyword>
<dbReference type="CDD" id="cd00082">
    <property type="entry name" value="HisKA"/>
    <property type="match status" value="1"/>
</dbReference>
<dbReference type="Proteomes" id="UP000480178">
    <property type="component" value="Chromosome"/>
</dbReference>
<dbReference type="PANTHER" id="PTHR45453">
    <property type="entry name" value="PHOSPHATE REGULON SENSOR PROTEIN PHOR"/>
    <property type="match status" value="1"/>
</dbReference>
<sequence>MKRKSLQLMVALAAFSLAGLLVIQGIWFKRAFDVEEKQFAEKANIALRTVSHQILLQEKDASTAIAPVIQQASNRFYVPLNRPVQYRLLDSLVRTQLAIQHLNTEYQLAVYEAKNNLLVLGNYTAGNTVKADTACIDRAQAPEPINFSVTFPAKTTYLASSMGIWFFTAFTFLVVLVVFSFMAIRMLKEKRLSEMKTDFMNHMTHELKTPVTNLSIASEVLQKQHGKLDPQKISRYASIIFQETQRLQLQVDRVLQIAALESGQIKLNRQEIDINQLLGSITETASEKIKKRNGHIQMHLEARNAVIQADALHVSNMLYNLLDNADKYSLQEPEITVSTYNKENGLIIAITDKGIGMSKQTQHLIFDKFYRATQGDIQQVGGFGLGLSYVAQIVKAHQGTIQVKSVPNAGSTFEVFFQCA</sequence>
<feature type="transmembrane region" description="Helical" evidence="7">
    <location>
        <begin position="164"/>
        <end position="187"/>
    </location>
</feature>
<dbReference type="Pfam" id="PF00512">
    <property type="entry name" value="HisKA"/>
    <property type="match status" value="1"/>
</dbReference>
<dbReference type="SUPFAM" id="SSF47384">
    <property type="entry name" value="Homodimeric domain of signal transducing histidine kinase"/>
    <property type="match status" value="1"/>
</dbReference>
<dbReference type="EMBL" id="CP048222">
    <property type="protein sequence ID" value="QHT66137.1"/>
    <property type="molecule type" value="Genomic_DNA"/>
</dbReference>
<keyword evidence="7" id="KW-0812">Transmembrane</keyword>
<organism evidence="9 10">
    <name type="scientific">Rhodocytophaga rosea</name>
    <dbReference type="NCBI Taxonomy" id="2704465"/>
    <lineage>
        <taxon>Bacteria</taxon>
        <taxon>Pseudomonadati</taxon>
        <taxon>Bacteroidota</taxon>
        <taxon>Cytophagia</taxon>
        <taxon>Cytophagales</taxon>
        <taxon>Rhodocytophagaceae</taxon>
        <taxon>Rhodocytophaga</taxon>
    </lineage>
</organism>
<dbReference type="GO" id="GO:0005886">
    <property type="term" value="C:plasma membrane"/>
    <property type="evidence" value="ECO:0007669"/>
    <property type="project" value="TreeGrafter"/>
</dbReference>
<dbReference type="KEGG" id="rhoz:GXP67_05360"/>
<dbReference type="Gene3D" id="3.30.565.10">
    <property type="entry name" value="Histidine kinase-like ATPase, C-terminal domain"/>
    <property type="match status" value="1"/>
</dbReference>
<evidence type="ECO:0000259" key="8">
    <source>
        <dbReference type="PROSITE" id="PS50109"/>
    </source>
</evidence>
<evidence type="ECO:0000256" key="6">
    <source>
        <dbReference type="ARBA" id="ARBA00023012"/>
    </source>
</evidence>
<keyword evidence="5 9" id="KW-0418">Kinase</keyword>
<dbReference type="PRINTS" id="PR00344">
    <property type="entry name" value="BCTRLSENSOR"/>
</dbReference>
<name>A0A6C0GDZ0_9BACT</name>
<evidence type="ECO:0000256" key="5">
    <source>
        <dbReference type="ARBA" id="ARBA00022777"/>
    </source>
</evidence>
<reference evidence="9 10" key="1">
    <citation type="submission" date="2020-01" db="EMBL/GenBank/DDBJ databases">
        <authorList>
            <person name="Kim M.K."/>
        </authorList>
    </citation>
    <scope>NUCLEOTIDE SEQUENCE [LARGE SCALE GENOMIC DNA]</scope>
    <source>
        <strain evidence="9 10">172606-1</strain>
    </source>
</reference>
<dbReference type="PANTHER" id="PTHR45453:SF1">
    <property type="entry name" value="PHOSPHATE REGULON SENSOR PROTEIN PHOR"/>
    <property type="match status" value="1"/>
</dbReference>
<evidence type="ECO:0000313" key="10">
    <source>
        <dbReference type="Proteomes" id="UP000480178"/>
    </source>
</evidence>
<dbReference type="GO" id="GO:0004721">
    <property type="term" value="F:phosphoprotein phosphatase activity"/>
    <property type="evidence" value="ECO:0007669"/>
    <property type="project" value="TreeGrafter"/>
</dbReference>
<evidence type="ECO:0000313" key="9">
    <source>
        <dbReference type="EMBL" id="QHT66137.1"/>
    </source>
</evidence>
<dbReference type="InterPro" id="IPR003661">
    <property type="entry name" value="HisK_dim/P_dom"/>
</dbReference>
<dbReference type="InterPro" id="IPR005467">
    <property type="entry name" value="His_kinase_dom"/>
</dbReference>
<dbReference type="PROSITE" id="PS50109">
    <property type="entry name" value="HIS_KIN"/>
    <property type="match status" value="1"/>
</dbReference>
<dbReference type="GO" id="GO:0000155">
    <property type="term" value="F:phosphorelay sensor kinase activity"/>
    <property type="evidence" value="ECO:0007669"/>
    <property type="project" value="InterPro"/>
</dbReference>
<dbReference type="EC" id="2.7.13.3" evidence="2"/>
<dbReference type="SMART" id="SM00387">
    <property type="entry name" value="HATPase_c"/>
    <property type="match status" value="1"/>
</dbReference>